<name>A0A699ILX7_TANCI</name>
<gene>
    <name evidence="3" type="ORF">Tci_540169</name>
</gene>
<dbReference type="EMBL" id="BKCJ010309464">
    <property type="protein sequence ID" value="GEZ68196.1"/>
    <property type="molecule type" value="Genomic_DNA"/>
</dbReference>
<dbReference type="InterPro" id="IPR013103">
    <property type="entry name" value="RVT_2"/>
</dbReference>
<evidence type="ECO:0000259" key="2">
    <source>
        <dbReference type="Pfam" id="PF07727"/>
    </source>
</evidence>
<dbReference type="Pfam" id="PF07727">
    <property type="entry name" value="RVT_2"/>
    <property type="match status" value="1"/>
</dbReference>
<organism evidence="3">
    <name type="scientific">Tanacetum cinerariifolium</name>
    <name type="common">Dalmatian daisy</name>
    <name type="synonym">Chrysanthemum cinerariifolium</name>
    <dbReference type="NCBI Taxonomy" id="118510"/>
    <lineage>
        <taxon>Eukaryota</taxon>
        <taxon>Viridiplantae</taxon>
        <taxon>Streptophyta</taxon>
        <taxon>Embryophyta</taxon>
        <taxon>Tracheophyta</taxon>
        <taxon>Spermatophyta</taxon>
        <taxon>Magnoliopsida</taxon>
        <taxon>eudicotyledons</taxon>
        <taxon>Gunneridae</taxon>
        <taxon>Pentapetalae</taxon>
        <taxon>asterids</taxon>
        <taxon>campanulids</taxon>
        <taxon>Asterales</taxon>
        <taxon>Asteraceae</taxon>
        <taxon>Asteroideae</taxon>
        <taxon>Anthemideae</taxon>
        <taxon>Anthemidinae</taxon>
        <taxon>Tanacetum</taxon>
    </lineage>
</organism>
<evidence type="ECO:0000256" key="1">
    <source>
        <dbReference type="SAM" id="MobiDB-lite"/>
    </source>
</evidence>
<proteinExistence type="predicted"/>
<feature type="region of interest" description="Disordered" evidence="1">
    <location>
        <begin position="1"/>
        <end position="30"/>
    </location>
</feature>
<dbReference type="AlphaFoldDB" id="A0A699ILX7"/>
<feature type="domain" description="Reverse transcriptase Ty1/copia-type" evidence="2">
    <location>
        <begin position="84"/>
        <end position="158"/>
    </location>
</feature>
<protein>
    <submittedName>
        <fullName evidence="3">Retrovirus-related Pol polyprotein from transposon TNT 1-94</fullName>
    </submittedName>
</protein>
<reference evidence="3" key="1">
    <citation type="journal article" date="2019" name="Sci. Rep.">
        <title>Draft genome of Tanacetum cinerariifolium, the natural source of mosquito coil.</title>
        <authorList>
            <person name="Yamashiro T."/>
            <person name="Shiraishi A."/>
            <person name="Satake H."/>
            <person name="Nakayama K."/>
        </authorList>
    </citation>
    <scope>NUCLEOTIDE SEQUENCE</scope>
</reference>
<comment type="caution">
    <text evidence="3">The sequence shown here is derived from an EMBL/GenBank/DDBJ whole genome shotgun (WGS) entry which is preliminary data.</text>
</comment>
<evidence type="ECO:0000313" key="3">
    <source>
        <dbReference type="EMBL" id="GEZ68196.1"/>
    </source>
</evidence>
<accession>A0A699ILX7</accession>
<sequence length="158" mass="17434">MFDEYFNPPPSAVSPVLAAPAPRPDDLTGSPLSTSIHQVAPFASTSSTIQETQSLVISKGVEEQSQQAHFVIDPFLDILTLEPKSFAPVACIEAIRIFVANDANKSMTIYQMDVKTSFLNDELREEVYVSQPNGFVDPDNPTHVYKLKKTMYGLKQSP</sequence>